<dbReference type="GO" id="GO:0097352">
    <property type="term" value="P:autophagosome maturation"/>
    <property type="evidence" value="ECO:0007669"/>
    <property type="project" value="TreeGrafter"/>
</dbReference>
<feature type="compositionally biased region" description="Polar residues" evidence="2">
    <location>
        <begin position="374"/>
        <end position="388"/>
    </location>
</feature>
<dbReference type="OrthoDB" id="10067503at2759"/>
<name>A0A3L8SU29_CHLGU</name>
<dbReference type="GO" id="GO:0000421">
    <property type="term" value="C:autophagosome membrane"/>
    <property type="evidence" value="ECO:0007669"/>
    <property type="project" value="TreeGrafter"/>
</dbReference>
<evidence type="ECO:0000313" key="5">
    <source>
        <dbReference type="Proteomes" id="UP000276834"/>
    </source>
</evidence>
<evidence type="ECO:0000256" key="1">
    <source>
        <dbReference type="ARBA" id="ARBA00023006"/>
    </source>
</evidence>
<dbReference type="AlphaFoldDB" id="A0A3L8SU29"/>
<dbReference type="GO" id="GO:0061909">
    <property type="term" value="P:autophagosome-lysosome fusion"/>
    <property type="evidence" value="ECO:0007669"/>
    <property type="project" value="TreeGrafter"/>
</dbReference>
<dbReference type="PANTHER" id="PTHR45971:SF2">
    <property type="entry name" value="PROTEIN ASSOCIATED WITH UVRAG AS AUTOPHAGY ENHANCER"/>
    <property type="match status" value="1"/>
</dbReference>
<dbReference type="InterPro" id="IPR048569">
    <property type="entry name" value="RUBC_PIKBD"/>
</dbReference>
<organism evidence="4 5">
    <name type="scientific">Chloebia gouldiae</name>
    <name type="common">Gouldian finch</name>
    <name type="synonym">Erythrura gouldiae</name>
    <dbReference type="NCBI Taxonomy" id="44316"/>
    <lineage>
        <taxon>Eukaryota</taxon>
        <taxon>Metazoa</taxon>
        <taxon>Chordata</taxon>
        <taxon>Craniata</taxon>
        <taxon>Vertebrata</taxon>
        <taxon>Euteleostomi</taxon>
        <taxon>Archelosauria</taxon>
        <taxon>Archosauria</taxon>
        <taxon>Dinosauria</taxon>
        <taxon>Saurischia</taxon>
        <taxon>Theropoda</taxon>
        <taxon>Coelurosauria</taxon>
        <taxon>Aves</taxon>
        <taxon>Neognathae</taxon>
        <taxon>Neoaves</taxon>
        <taxon>Telluraves</taxon>
        <taxon>Australaves</taxon>
        <taxon>Passeriformes</taxon>
        <taxon>Passeroidea</taxon>
        <taxon>Passeridae</taxon>
        <taxon>Chloebia</taxon>
    </lineage>
</organism>
<keyword evidence="5" id="KW-1185">Reference proteome</keyword>
<evidence type="ECO:0000256" key="2">
    <source>
        <dbReference type="SAM" id="MobiDB-lite"/>
    </source>
</evidence>
<dbReference type="Pfam" id="PF21054">
    <property type="entry name" value="RUBC_PIKBD"/>
    <property type="match status" value="1"/>
</dbReference>
<sequence length="412" mass="44210">MREEKPGLTTQGIVPWAMYLTTLKNESFPIMSLHAVTLASFSRTEVFKHPCSELNHESLKVAFTDSACSSNPSVRISCLAPTPQISVLSDESSRPAVIGHAGSFGSYPGSAEAIKDILMSVLNASGLKPSLVLEQSTMQGDEHLDSDAEQWEESSTGDSHDDSDSDSAHHNTACTQTDIRFTRPRACWNNTDCESPKPSLDTCPCYTDGDPAASSLNGFTLSSMSPLKRDCFTQVTLTGGTITSAVVHSEKESCTSPERDLAFTRLLSDSTVGKADLVQYPCAVEPVTLGSRDSDSPSGLSQSEPVNPTGSNSPLNISAIPLNRSLQDICMLPEDVEKENAHFFVADMIIASLEKMKCNILSQQQAESWGVEETSGSDGSYHTDSELSSYPGVKKSDSSVTSSDSGYEGKFT</sequence>
<dbReference type="InterPro" id="IPR052428">
    <property type="entry name" value="Autophagy_HostDef_Reg"/>
</dbReference>
<accession>A0A3L8SU29</accession>
<dbReference type="GO" id="GO:1901981">
    <property type="term" value="F:phosphatidylinositol phosphate binding"/>
    <property type="evidence" value="ECO:0007669"/>
    <property type="project" value="TreeGrafter"/>
</dbReference>
<protein>
    <recommendedName>
        <fullName evidence="3">Rubicon PI3K-binding domain-containing protein</fullName>
    </recommendedName>
</protein>
<evidence type="ECO:0000313" key="4">
    <source>
        <dbReference type="EMBL" id="RLW08329.1"/>
    </source>
</evidence>
<feature type="compositionally biased region" description="Basic and acidic residues" evidence="2">
    <location>
        <begin position="158"/>
        <end position="169"/>
    </location>
</feature>
<feature type="region of interest" description="Disordered" evidence="2">
    <location>
        <begin position="288"/>
        <end position="315"/>
    </location>
</feature>
<feature type="compositionally biased region" description="Polar residues" evidence="2">
    <location>
        <begin position="296"/>
        <end position="315"/>
    </location>
</feature>
<dbReference type="PANTHER" id="PTHR45971">
    <property type="entry name" value="PHOX (PX) DOMAIN-CONTAINING PROTEIN"/>
    <property type="match status" value="1"/>
</dbReference>
<reference evidence="4 5" key="1">
    <citation type="journal article" date="2018" name="Proc. R. Soc. B">
        <title>A non-coding region near Follistatin controls head colour polymorphism in the Gouldian finch.</title>
        <authorList>
            <person name="Toomey M.B."/>
            <person name="Marques C.I."/>
            <person name="Andrade P."/>
            <person name="Araujo P.M."/>
            <person name="Sabatino S."/>
            <person name="Gazda M.A."/>
            <person name="Afonso S."/>
            <person name="Lopes R.J."/>
            <person name="Corbo J.C."/>
            <person name="Carneiro M."/>
        </authorList>
    </citation>
    <scope>NUCLEOTIDE SEQUENCE [LARGE SCALE GENOMIC DNA]</scope>
    <source>
        <strain evidence="4">Red01</strain>
        <tissue evidence="4">Muscle</tissue>
    </source>
</reference>
<dbReference type="Proteomes" id="UP000276834">
    <property type="component" value="Unassembled WGS sequence"/>
</dbReference>
<dbReference type="EMBL" id="QUSF01000006">
    <property type="protein sequence ID" value="RLW08329.1"/>
    <property type="molecule type" value="Genomic_DNA"/>
</dbReference>
<comment type="caution">
    <text evidence="4">The sequence shown here is derived from an EMBL/GenBank/DDBJ whole genome shotgun (WGS) entry which is preliminary data.</text>
</comment>
<keyword evidence="1" id="KW-0072">Autophagy</keyword>
<evidence type="ECO:0000259" key="3">
    <source>
        <dbReference type="Pfam" id="PF21054"/>
    </source>
</evidence>
<dbReference type="GO" id="GO:0061910">
    <property type="term" value="P:autophagosome-endosome fusion"/>
    <property type="evidence" value="ECO:0007669"/>
    <property type="project" value="TreeGrafter"/>
</dbReference>
<feature type="domain" description="Rubicon PI3K-binding" evidence="3">
    <location>
        <begin position="335"/>
        <end position="407"/>
    </location>
</feature>
<gene>
    <name evidence="4" type="ORF">DV515_00003250</name>
</gene>
<feature type="region of interest" description="Disordered" evidence="2">
    <location>
        <begin position="368"/>
        <end position="412"/>
    </location>
</feature>
<feature type="region of interest" description="Disordered" evidence="2">
    <location>
        <begin position="139"/>
        <end position="171"/>
    </location>
</feature>
<proteinExistence type="predicted"/>